<evidence type="ECO:0000313" key="2">
    <source>
        <dbReference type="EMBL" id="TJZ51954.1"/>
    </source>
</evidence>
<evidence type="ECO:0008006" key="4">
    <source>
        <dbReference type="Google" id="ProtNLM"/>
    </source>
</evidence>
<dbReference type="RefSeq" id="WP_136741277.1">
    <property type="nucleotide sequence ID" value="NZ_SUMB01000006.1"/>
</dbReference>
<accession>A0A4U0NPA9</accession>
<comment type="caution">
    <text evidence="2">The sequence shown here is derived from an EMBL/GenBank/DDBJ whole genome shotgun (WGS) entry which is preliminary data.</text>
</comment>
<feature type="signal peptide" evidence="1">
    <location>
        <begin position="1"/>
        <end position="34"/>
    </location>
</feature>
<proteinExistence type="predicted"/>
<keyword evidence="3" id="KW-1185">Reference proteome</keyword>
<reference evidence="2 3" key="1">
    <citation type="submission" date="2019-04" db="EMBL/GenBank/DDBJ databases">
        <title>Streptomyces piniterrae sp. nov., a heliquinomycin-producing actinomycete isolated from rhizosphere soil of Pinus yunnanensis.</title>
        <authorList>
            <person name="Zhuang X."/>
            <person name="Zhao J."/>
        </authorList>
    </citation>
    <scope>NUCLEOTIDE SEQUENCE [LARGE SCALE GENOMIC DNA]</scope>
    <source>
        <strain evidence="3">jys28</strain>
    </source>
</reference>
<dbReference type="AlphaFoldDB" id="A0A4U0NPA9"/>
<keyword evidence="1" id="KW-0732">Signal</keyword>
<name>A0A4U0NPA9_9ACTN</name>
<protein>
    <recommendedName>
        <fullName evidence="4">Chaplin</fullName>
    </recommendedName>
</protein>
<feature type="chain" id="PRO_5020538875" description="Chaplin" evidence="1">
    <location>
        <begin position="35"/>
        <end position="78"/>
    </location>
</feature>
<dbReference type="Proteomes" id="UP000308697">
    <property type="component" value="Unassembled WGS sequence"/>
</dbReference>
<sequence length="78" mass="7726">MDTTQMDRPKEIVSRIFAVSAALGIALAAGAATAASAVAVTTAPHIATQAKVTQSAPADGHGHGYVSGCFGSILICLS</sequence>
<organism evidence="2 3">
    <name type="scientific">Streptomyces piniterrae</name>
    <dbReference type="NCBI Taxonomy" id="2571125"/>
    <lineage>
        <taxon>Bacteria</taxon>
        <taxon>Bacillati</taxon>
        <taxon>Actinomycetota</taxon>
        <taxon>Actinomycetes</taxon>
        <taxon>Kitasatosporales</taxon>
        <taxon>Streptomycetaceae</taxon>
        <taxon>Streptomyces</taxon>
    </lineage>
</organism>
<evidence type="ECO:0000313" key="3">
    <source>
        <dbReference type="Proteomes" id="UP000308697"/>
    </source>
</evidence>
<gene>
    <name evidence="2" type="ORF">FCH28_19050</name>
</gene>
<dbReference type="EMBL" id="SUMB01000006">
    <property type="protein sequence ID" value="TJZ51954.1"/>
    <property type="molecule type" value="Genomic_DNA"/>
</dbReference>
<evidence type="ECO:0000256" key="1">
    <source>
        <dbReference type="SAM" id="SignalP"/>
    </source>
</evidence>